<dbReference type="VEuPathDB" id="FungiDB:PPTG_18096"/>
<organism evidence="1">
    <name type="scientific">Phytophthora nicotianae</name>
    <name type="common">Potato buckeye rot agent</name>
    <name type="synonym">Phytophthora parasitica</name>
    <dbReference type="NCBI Taxonomy" id="4792"/>
    <lineage>
        <taxon>Eukaryota</taxon>
        <taxon>Sar</taxon>
        <taxon>Stramenopiles</taxon>
        <taxon>Oomycota</taxon>
        <taxon>Peronosporomycetes</taxon>
        <taxon>Peronosporales</taxon>
        <taxon>Peronosporaceae</taxon>
        <taxon>Phytophthora</taxon>
    </lineage>
</organism>
<protein>
    <submittedName>
        <fullName evidence="1">Uncharacterized protein</fullName>
    </submittedName>
</protein>
<feature type="non-terminal residue" evidence="1">
    <location>
        <position position="1"/>
    </location>
</feature>
<proteinExistence type="predicted"/>
<dbReference type="EMBL" id="KI696065">
    <property type="protein sequence ID" value="ETM33376.1"/>
    <property type="molecule type" value="Genomic_DNA"/>
</dbReference>
<gene>
    <name evidence="1" type="ORF">L914_19385</name>
</gene>
<dbReference type="AlphaFoldDB" id="W2MAM3"/>
<accession>W2MAM3</accession>
<evidence type="ECO:0000313" key="1">
    <source>
        <dbReference type="EMBL" id="ETM33376.1"/>
    </source>
</evidence>
<reference evidence="1" key="1">
    <citation type="submission" date="2013-11" db="EMBL/GenBank/DDBJ databases">
        <title>The Genome Sequence of Phytophthora parasitica IAC_01/95.</title>
        <authorList>
            <consortium name="The Broad Institute Genomics Platform"/>
            <person name="Russ C."/>
            <person name="Tyler B."/>
            <person name="Panabieres F."/>
            <person name="Shan W."/>
            <person name="Tripathy S."/>
            <person name="Grunwald N."/>
            <person name="Machado M."/>
            <person name="Johnson C.S."/>
            <person name="Arredondo F."/>
            <person name="Hong C."/>
            <person name="Coffey M."/>
            <person name="Young S.K."/>
            <person name="Zeng Q."/>
            <person name="Gargeya S."/>
            <person name="Fitzgerald M."/>
            <person name="Abouelleil A."/>
            <person name="Alvarado L."/>
            <person name="Chapman S.B."/>
            <person name="Gainer-Dewar J."/>
            <person name="Goldberg J."/>
            <person name="Griggs A."/>
            <person name="Gujja S."/>
            <person name="Hansen M."/>
            <person name="Howarth C."/>
            <person name="Imamovic A."/>
            <person name="Ireland A."/>
            <person name="Larimer J."/>
            <person name="McCowan C."/>
            <person name="Murphy C."/>
            <person name="Pearson M."/>
            <person name="Poon T.W."/>
            <person name="Priest M."/>
            <person name="Roberts A."/>
            <person name="Saif S."/>
            <person name="Shea T."/>
            <person name="Sykes S."/>
            <person name="Wortman J."/>
            <person name="Nusbaum C."/>
            <person name="Birren B."/>
        </authorList>
    </citation>
    <scope>NUCLEOTIDE SEQUENCE [LARGE SCALE GENOMIC DNA]</scope>
    <source>
        <strain evidence="1">IAC_01/95</strain>
    </source>
</reference>
<sequence>DTEFEGVNTTSHMAHSAVKFKWMWEEVSSHFARAEAGIVVSGQGSADSGLLRRPFRRILSRQMVQAPPCREFCAVNVYSGDDDDSTLEGNRAQTKARNRKRQRGAHAARFFSLHDRTDTLVAFDMSKHKKTLGKSSKVVHSGAVGCPKTFNAVSNAGVYHSSDDRTAGDTSRRVQRTSS</sequence>
<name>W2MAM3_PHYNI</name>
<dbReference type="Proteomes" id="UP000054532">
    <property type="component" value="Unassembled WGS sequence"/>
</dbReference>